<name>A0A3S9HQR9_9BURK</name>
<accession>A0A3S9HQR9</accession>
<proteinExistence type="predicted"/>
<keyword evidence="2" id="KW-1185">Reference proteome</keyword>
<dbReference type="InterPro" id="IPR021243">
    <property type="entry name" value="DUF2804"/>
</dbReference>
<organism evidence="1 2">
    <name type="scientific">Undibacterium parvum</name>
    <dbReference type="NCBI Taxonomy" id="401471"/>
    <lineage>
        <taxon>Bacteria</taxon>
        <taxon>Pseudomonadati</taxon>
        <taxon>Pseudomonadota</taxon>
        <taxon>Betaproteobacteria</taxon>
        <taxon>Burkholderiales</taxon>
        <taxon>Oxalobacteraceae</taxon>
        <taxon>Undibacterium</taxon>
    </lineage>
</organism>
<gene>
    <name evidence="1" type="ORF">EJN92_04585</name>
</gene>
<dbReference type="EMBL" id="CP034464">
    <property type="protein sequence ID" value="AZP14417.1"/>
    <property type="molecule type" value="Genomic_DNA"/>
</dbReference>
<dbReference type="Proteomes" id="UP000275663">
    <property type="component" value="Chromosome"/>
</dbReference>
<sequence>MTLAAAPRSVLAADGSVNFGKYAGPLTQIDWRGLAAPHQRSRLWQHFHHKHWQYVALATDDIFCGIAIVDVGWTNTAFAYAFDRRAQRMLASFSRDGLPGLSATLNTHPADGAASSFRFLNNRIDYRHLAASETYQLTLQCGDFAIDASFDARTAAPFLSAIGPVQGGNVHATVKSAGLPLRGSVQIKGREFALDGGIASFDHSNGFLARETAWRWASAHNLELGFNLQAGYFGDNENALWLDGQLISLGAAHFEFDAKQPLLPWHIYTEDGLLDLQFQPEGCRSENKNLLIAASRYLQPIGTFSGWVKAGKDAPRRPIANLVGVTEDHFSRW</sequence>
<dbReference type="PANTHER" id="PTHR35868:SF4">
    <property type="entry name" value="DUF2804 DOMAIN-CONTAINING PROTEIN"/>
    <property type="match status" value="1"/>
</dbReference>
<protein>
    <submittedName>
        <fullName evidence="1">DUF2804 domain-containing protein</fullName>
    </submittedName>
</protein>
<dbReference type="Pfam" id="PF10974">
    <property type="entry name" value="DUF2804"/>
    <property type="match status" value="1"/>
</dbReference>
<dbReference type="AlphaFoldDB" id="A0A3S9HQR9"/>
<dbReference type="OrthoDB" id="5413160at2"/>
<reference evidence="1 2" key="1">
    <citation type="journal article" date="2011" name="Int. J. Syst. Evol. Microbiol.">
        <title>Description of Undibacterium oligocarboniphilum sp. nov., isolated from purified water, and Undibacterium pigrum strain CCUG 49012 as the type strain of Undibacterium parvum sp. nov., and emended descriptions of the genus Undibacterium and the species Undibacterium pigrum.</title>
        <authorList>
            <person name="Eder W."/>
            <person name="Wanner G."/>
            <person name="Ludwig W."/>
            <person name="Busse H.J."/>
            <person name="Ziemke-Kageler F."/>
            <person name="Lang E."/>
        </authorList>
    </citation>
    <scope>NUCLEOTIDE SEQUENCE [LARGE SCALE GENOMIC DNA]</scope>
    <source>
        <strain evidence="1 2">DSM 23061</strain>
    </source>
</reference>
<dbReference type="PANTHER" id="PTHR35868">
    <property type="entry name" value="DUF2804 DOMAIN-CONTAINING PROTEIN-RELATED"/>
    <property type="match status" value="1"/>
</dbReference>
<evidence type="ECO:0000313" key="2">
    <source>
        <dbReference type="Proteomes" id="UP000275663"/>
    </source>
</evidence>
<dbReference type="KEGG" id="upv:EJN92_04585"/>
<evidence type="ECO:0000313" key="1">
    <source>
        <dbReference type="EMBL" id="AZP14417.1"/>
    </source>
</evidence>